<evidence type="ECO:0000313" key="8">
    <source>
        <dbReference type="Proteomes" id="UP000050969"/>
    </source>
</evidence>
<evidence type="ECO:0000256" key="4">
    <source>
        <dbReference type="ARBA" id="ARBA00022729"/>
    </source>
</evidence>
<dbReference type="OrthoDB" id="403896at2"/>
<keyword evidence="4" id="KW-0732">Signal</keyword>
<keyword evidence="5" id="KW-0653">Protein transport</keyword>
<dbReference type="AlphaFoldDB" id="A0A0R2MV82"/>
<evidence type="ECO:0000256" key="3">
    <source>
        <dbReference type="ARBA" id="ARBA00022448"/>
    </source>
</evidence>
<dbReference type="GO" id="GO:0030288">
    <property type="term" value="C:outer membrane-bounded periplasmic space"/>
    <property type="evidence" value="ECO:0007669"/>
    <property type="project" value="UniProtKB-ARBA"/>
</dbReference>
<dbReference type="Pfam" id="PF00496">
    <property type="entry name" value="SBP_bac_5"/>
    <property type="match status" value="1"/>
</dbReference>
<comment type="similarity">
    <text evidence="2">Belongs to the bacterial solute-binding protein 5 family.</text>
</comment>
<dbReference type="PATRIC" id="fig|1293598.4.peg.2375"/>
<dbReference type="Proteomes" id="UP000050969">
    <property type="component" value="Unassembled WGS sequence"/>
</dbReference>
<comment type="subcellular location">
    <subcellularLocation>
        <location evidence="1">Cell envelope</location>
    </subcellularLocation>
</comment>
<accession>A0A0R2MV82</accession>
<dbReference type="FunFam" id="3.10.105.10:FF:000001">
    <property type="entry name" value="Oligopeptide ABC transporter, oligopeptide-binding protein"/>
    <property type="match status" value="1"/>
</dbReference>
<evidence type="ECO:0000256" key="1">
    <source>
        <dbReference type="ARBA" id="ARBA00004196"/>
    </source>
</evidence>
<proteinExistence type="inferred from homology"/>
<comment type="caution">
    <text evidence="7">The sequence shown here is derived from an EMBL/GenBank/DDBJ whole genome shotgun (WGS) entry which is preliminary data.</text>
</comment>
<dbReference type="Gene3D" id="3.90.76.10">
    <property type="entry name" value="Dipeptide-binding Protein, Domain 1"/>
    <property type="match status" value="1"/>
</dbReference>
<sequence length="542" mass="60096">MRVKKQLGLIASVVAVALILVACGGKSDSSSSTKTWSRMEGDVISSMDSSVVTDAISGQALVDTMDGLYRYAGSDLEPAMAKSIVEPTANGTVYTFKLRNAKWSNGDPVTAQDFVFAWKRSIDPKTKSQYAYLYSGIKNADDIIAGKKSPDTLGVKAVDDKTFEVTLDKPMPYFGTMMVNPVFFPQNEKVVKKEGKKFGTSSDAIVSNGPFILKNWNGTGNSWNEVRNKNYWNAKNVKLDKINVQVIKDPSTAMNLFQSGKLDDAALTGAQATQAKSMKEAQALKQATTFYLEMNEKKVPALKNAKLRQALSMTLNRKEFIDKVLNDSSIPAAGFVPQGLAKDPKTGKDFNKEAAESTAKYTKYDDKEAKKLWAEGLKETNTKSLSLELLTDDTDVAKKSAEYMQSAFEELPDLKINISTVPFKTRLTRSQNGQFDLVISAWGADFPDPITFLDLFTSNNSYNNGKWGSAEYDKLIQDSKTTYATDPEKRWDALLKAQEILTEQQGIIPIYQRAQTHLVNSKIKDLQYSPANMYNFVNAYLK</sequence>
<dbReference type="Gene3D" id="3.40.190.10">
    <property type="entry name" value="Periplasmic binding protein-like II"/>
    <property type="match status" value="1"/>
</dbReference>
<feature type="domain" description="Solute-binding protein family 5" evidence="6">
    <location>
        <begin position="76"/>
        <end position="463"/>
    </location>
</feature>
<dbReference type="PIRSF" id="PIRSF002741">
    <property type="entry name" value="MppA"/>
    <property type="match status" value="1"/>
</dbReference>
<evidence type="ECO:0000256" key="2">
    <source>
        <dbReference type="ARBA" id="ARBA00005695"/>
    </source>
</evidence>
<dbReference type="SUPFAM" id="SSF53850">
    <property type="entry name" value="Periplasmic binding protein-like II"/>
    <property type="match status" value="1"/>
</dbReference>
<dbReference type="STRING" id="1293598.IV56_GL002274"/>
<dbReference type="InterPro" id="IPR000914">
    <property type="entry name" value="SBP_5_dom"/>
</dbReference>
<dbReference type="RefSeq" id="WP_054776649.1">
    <property type="nucleotide sequence ID" value="NZ_BBBX01000002.1"/>
</dbReference>
<dbReference type="InterPro" id="IPR039424">
    <property type="entry name" value="SBP_5"/>
</dbReference>
<keyword evidence="8" id="KW-1185">Reference proteome</keyword>
<evidence type="ECO:0000313" key="7">
    <source>
        <dbReference type="EMBL" id="KRO15507.1"/>
    </source>
</evidence>
<organism evidence="7 8">
    <name type="scientific">Lacticaseibacillus saniviri JCM 17471 = DSM 24301</name>
    <dbReference type="NCBI Taxonomy" id="1293598"/>
    <lineage>
        <taxon>Bacteria</taxon>
        <taxon>Bacillati</taxon>
        <taxon>Bacillota</taxon>
        <taxon>Bacilli</taxon>
        <taxon>Lactobacillales</taxon>
        <taxon>Lactobacillaceae</taxon>
        <taxon>Lacticaseibacillus</taxon>
    </lineage>
</organism>
<dbReference type="Gene3D" id="3.10.105.10">
    <property type="entry name" value="Dipeptide-binding Protein, Domain 3"/>
    <property type="match status" value="1"/>
</dbReference>
<dbReference type="InterPro" id="IPR030678">
    <property type="entry name" value="Peptide/Ni-bd"/>
</dbReference>
<dbReference type="GO" id="GO:1904680">
    <property type="term" value="F:peptide transmembrane transporter activity"/>
    <property type="evidence" value="ECO:0007669"/>
    <property type="project" value="TreeGrafter"/>
</dbReference>
<dbReference type="PANTHER" id="PTHR30290:SF10">
    <property type="entry name" value="PERIPLASMIC OLIGOPEPTIDE-BINDING PROTEIN-RELATED"/>
    <property type="match status" value="1"/>
</dbReference>
<name>A0A0R2MV82_9LACO</name>
<dbReference type="EMBL" id="JQCE01000064">
    <property type="protein sequence ID" value="KRO15507.1"/>
    <property type="molecule type" value="Genomic_DNA"/>
</dbReference>
<evidence type="ECO:0000259" key="6">
    <source>
        <dbReference type="Pfam" id="PF00496"/>
    </source>
</evidence>
<reference evidence="7 8" key="1">
    <citation type="journal article" date="2015" name="Genome Announc.">
        <title>Expanding the biotechnology potential of lactobacilli through comparative genomics of 213 strains and associated genera.</title>
        <authorList>
            <person name="Sun Z."/>
            <person name="Harris H.M."/>
            <person name="McCann A."/>
            <person name="Guo C."/>
            <person name="Argimon S."/>
            <person name="Zhang W."/>
            <person name="Yang X."/>
            <person name="Jeffery I.B."/>
            <person name="Cooney J.C."/>
            <person name="Kagawa T.F."/>
            <person name="Liu W."/>
            <person name="Song Y."/>
            <person name="Salvetti E."/>
            <person name="Wrobel A."/>
            <person name="Rasinkangas P."/>
            <person name="Parkhill J."/>
            <person name="Rea M.C."/>
            <person name="O'Sullivan O."/>
            <person name="Ritari J."/>
            <person name="Douillard F.P."/>
            <person name="Paul Ross R."/>
            <person name="Yang R."/>
            <person name="Briner A.E."/>
            <person name="Felis G.E."/>
            <person name="de Vos W.M."/>
            <person name="Barrangou R."/>
            <person name="Klaenhammer T.R."/>
            <person name="Caufield P.W."/>
            <person name="Cui Y."/>
            <person name="Zhang H."/>
            <person name="O'Toole P.W."/>
        </authorList>
    </citation>
    <scope>NUCLEOTIDE SEQUENCE [LARGE SCALE GENOMIC DNA]</scope>
    <source>
        <strain evidence="7 8">DSM 24301</strain>
    </source>
</reference>
<dbReference type="GO" id="GO:0015833">
    <property type="term" value="P:peptide transport"/>
    <property type="evidence" value="ECO:0007669"/>
    <property type="project" value="UniProtKB-KW"/>
</dbReference>
<dbReference type="GO" id="GO:0043190">
    <property type="term" value="C:ATP-binding cassette (ABC) transporter complex"/>
    <property type="evidence" value="ECO:0007669"/>
    <property type="project" value="InterPro"/>
</dbReference>
<dbReference type="PANTHER" id="PTHR30290">
    <property type="entry name" value="PERIPLASMIC BINDING COMPONENT OF ABC TRANSPORTER"/>
    <property type="match status" value="1"/>
</dbReference>
<keyword evidence="3" id="KW-0813">Transport</keyword>
<evidence type="ECO:0000256" key="5">
    <source>
        <dbReference type="ARBA" id="ARBA00022856"/>
    </source>
</evidence>
<dbReference type="CDD" id="cd08504">
    <property type="entry name" value="PBP2_OppA"/>
    <property type="match status" value="1"/>
</dbReference>
<protein>
    <submittedName>
        <fullName evidence="7">Abc transporter, substrate-binding protein, family 5</fullName>
    </submittedName>
</protein>
<gene>
    <name evidence="7" type="ORF">IV56_GL002274</name>
</gene>
<keyword evidence="5" id="KW-0571">Peptide transport</keyword>
<dbReference type="PROSITE" id="PS51257">
    <property type="entry name" value="PROKAR_LIPOPROTEIN"/>
    <property type="match status" value="1"/>
</dbReference>
<dbReference type="FunFam" id="3.90.76.10:FF:000001">
    <property type="entry name" value="Oligopeptide ABC transporter substrate-binding protein"/>
    <property type="match status" value="1"/>
</dbReference>